<protein>
    <submittedName>
        <fullName evidence="3">Beta-lactamase/transpeptidase-like protein</fullName>
    </submittedName>
</protein>
<dbReference type="InterPro" id="IPR050491">
    <property type="entry name" value="AmpC-like"/>
</dbReference>
<dbReference type="Proteomes" id="UP000772434">
    <property type="component" value="Unassembled WGS sequence"/>
</dbReference>
<comment type="similarity">
    <text evidence="1">Belongs to the peptidase S12 family.</text>
</comment>
<evidence type="ECO:0000313" key="3">
    <source>
        <dbReference type="EMBL" id="KAF9074313.1"/>
    </source>
</evidence>
<evidence type="ECO:0000256" key="1">
    <source>
        <dbReference type="ARBA" id="ARBA00038215"/>
    </source>
</evidence>
<dbReference type="Pfam" id="PF00144">
    <property type="entry name" value="Beta-lactamase"/>
    <property type="match status" value="1"/>
</dbReference>
<comment type="caution">
    <text evidence="3">The sequence shown here is derived from an EMBL/GenBank/DDBJ whole genome shotgun (WGS) entry which is preliminary data.</text>
</comment>
<keyword evidence="4" id="KW-1185">Reference proteome</keyword>
<accession>A0A9P5UDJ9</accession>
<gene>
    <name evidence="3" type="ORF">BDP27DRAFT_1214501</name>
</gene>
<evidence type="ECO:0000259" key="2">
    <source>
        <dbReference type="Pfam" id="PF00144"/>
    </source>
</evidence>
<name>A0A9P5UDJ9_9AGAR</name>
<sequence length="622" mass="68986">MLLPLLLYIGSSLAAQTPLCSHNCANTPIKASFPLHEPHNVFITPEIDSFIDTILSDYSSPGLSVAIVRRNESYSTGWLMEYGSYGVATADGSPVTPDSLFAIASNSKLFLSLSVGLLIENKTLSEERGEKISWDTRAVDIFPQWGLMDKDMERLVNVQDMLSHRTGMPRHDQSGRPLEGGISNLRYLRPSAEIRETWQYNNLMYETLSYLPTLLLKQPYESYIAEHLFQPLNMTGSVYSVANAEASGNMANGFMRSMRDEVTGVNGTLIPTVPYFSRPGEEQIWAGAGGVITSARDLSMWVAMLLGNGQHPFTNNTIVPNNLVKHVAEGVSVIDGTTSYPELGLSMYGAGQEIYTYRGHQLIEHGGSNPGFKTQVTRFPNDNLGIVVLSNDEEFGTMIHQIVIRRIADHILGLPPIDWKKRWDRFCSRLEDERTKKVAERIAAALPRPHTPVPPTRCISSLADTVFAHPAYGTLRPCFVGPDAQSPSHECARVLEDDVVQRIIQTPFTKNSTTEEVRAIPTVIIPFKGFFATHILLRHFTGNIFNGSILWSNQATRREEGYGDGGDLIIGFDDRFEVEWVDESESSEQGLAFKGGFWGKGKQAKELTGSGKDGAEVWFAEM</sequence>
<evidence type="ECO:0000313" key="4">
    <source>
        <dbReference type="Proteomes" id="UP000772434"/>
    </source>
</evidence>
<dbReference type="OrthoDB" id="5946976at2759"/>
<dbReference type="EMBL" id="JADNRY010000013">
    <property type="protein sequence ID" value="KAF9074313.1"/>
    <property type="molecule type" value="Genomic_DNA"/>
</dbReference>
<dbReference type="Gene3D" id="3.40.710.10">
    <property type="entry name" value="DD-peptidase/beta-lactamase superfamily"/>
    <property type="match status" value="1"/>
</dbReference>
<dbReference type="AlphaFoldDB" id="A0A9P5UDJ9"/>
<dbReference type="SUPFAM" id="SSF56601">
    <property type="entry name" value="beta-lactamase/transpeptidase-like"/>
    <property type="match status" value="1"/>
</dbReference>
<dbReference type="PANTHER" id="PTHR46825">
    <property type="entry name" value="D-ALANYL-D-ALANINE-CARBOXYPEPTIDASE/ENDOPEPTIDASE AMPH"/>
    <property type="match status" value="1"/>
</dbReference>
<reference evidence="3" key="1">
    <citation type="submission" date="2020-11" db="EMBL/GenBank/DDBJ databases">
        <authorList>
            <consortium name="DOE Joint Genome Institute"/>
            <person name="Ahrendt S."/>
            <person name="Riley R."/>
            <person name="Andreopoulos W."/>
            <person name="Labutti K."/>
            <person name="Pangilinan J."/>
            <person name="Ruiz-Duenas F.J."/>
            <person name="Barrasa J.M."/>
            <person name="Sanchez-Garcia M."/>
            <person name="Camarero S."/>
            <person name="Miyauchi S."/>
            <person name="Serrano A."/>
            <person name="Linde D."/>
            <person name="Babiker R."/>
            <person name="Drula E."/>
            <person name="Ayuso-Fernandez I."/>
            <person name="Pacheco R."/>
            <person name="Padilla G."/>
            <person name="Ferreira P."/>
            <person name="Barriuso J."/>
            <person name="Kellner H."/>
            <person name="Castanera R."/>
            <person name="Alfaro M."/>
            <person name="Ramirez L."/>
            <person name="Pisabarro A.G."/>
            <person name="Kuo A."/>
            <person name="Tritt A."/>
            <person name="Lipzen A."/>
            <person name="He G."/>
            <person name="Yan M."/>
            <person name="Ng V."/>
            <person name="Cullen D."/>
            <person name="Martin F."/>
            <person name="Rosso M.-N."/>
            <person name="Henrissat B."/>
            <person name="Hibbett D."/>
            <person name="Martinez A.T."/>
            <person name="Grigoriev I.V."/>
        </authorList>
    </citation>
    <scope>NUCLEOTIDE SEQUENCE</scope>
    <source>
        <strain evidence="3">AH 40177</strain>
    </source>
</reference>
<dbReference type="InterPro" id="IPR001466">
    <property type="entry name" value="Beta-lactam-related"/>
</dbReference>
<organism evidence="3 4">
    <name type="scientific">Rhodocollybia butyracea</name>
    <dbReference type="NCBI Taxonomy" id="206335"/>
    <lineage>
        <taxon>Eukaryota</taxon>
        <taxon>Fungi</taxon>
        <taxon>Dikarya</taxon>
        <taxon>Basidiomycota</taxon>
        <taxon>Agaricomycotina</taxon>
        <taxon>Agaricomycetes</taxon>
        <taxon>Agaricomycetidae</taxon>
        <taxon>Agaricales</taxon>
        <taxon>Marasmiineae</taxon>
        <taxon>Omphalotaceae</taxon>
        <taxon>Rhodocollybia</taxon>
    </lineage>
</organism>
<proteinExistence type="inferred from homology"/>
<dbReference type="InterPro" id="IPR012338">
    <property type="entry name" value="Beta-lactam/transpept-like"/>
</dbReference>
<feature type="domain" description="Beta-lactamase-related" evidence="2">
    <location>
        <begin position="48"/>
        <end position="394"/>
    </location>
</feature>
<dbReference type="PANTHER" id="PTHR46825:SF15">
    <property type="entry name" value="BETA-LACTAMASE-RELATED DOMAIN-CONTAINING PROTEIN"/>
    <property type="match status" value="1"/>
</dbReference>